<dbReference type="InterPro" id="IPR035996">
    <property type="entry name" value="4pyrrol_Methylase_sf"/>
</dbReference>
<evidence type="ECO:0000256" key="3">
    <source>
        <dbReference type="ARBA" id="ARBA00022603"/>
    </source>
</evidence>
<dbReference type="Proteomes" id="UP000317327">
    <property type="component" value="Unassembled WGS sequence"/>
</dbReference>
<gene>
    <name evidence="7" type="ORF">EQ836_09950</name>
</gene>
<organism evidence="7 8">
    <name type="scientific">Ectopseudomonas mendocina</name>
    <name type="common">Pseudomonas mendocina</name>
    <dbReference type="NCBI Taxonomy" id="300"/>
    <lineage>
        <taxon>Bacteria</taxon>
        <taxon>Pseudomonadati</taxon>
        <taxon>Pseudomonadota</taxon>
        <taxon>Gammaproteobacteria</taxon>
        <taxon>Pseudomonadales</taxon>
        <taxon>Pseudomonadaceae</taxon>
        <taxon>Ectopseudomonas</taxon>
    </lineage>
</organism>
<comment type="caution">
    <text evidence="7">The sequence shown here is derived from an EMBL/GenBank/DDBJ whole genome shotgun (WGS) entry which is preliminary data.</text>
</comment>
<evidence type="ECO:0000313" key="8">
    <source>
        <dbReference type="Proteomes" id="UP000317327"/>
    </source>
</evidence>
<dbReference type="EC" id="2.1.1.152" evidence="7"/>
<dbReference type="PIRSF" id="PIRSF036525">
    <property type="entry name" value="CobF"/>
    <property type="match status" value="1"/>
</dbReference>
<dbReference type="RefSeq" id="WP_143501231.1">
    <property type="nucleotide sequence ID" value="NZ_SCFV01000004.1"/>
</dbReference>
<name>A0ABD7RW05_ECTME</name>
<keyword evidence="4 7" id="KW-0808">Transferase</keyword>
<keyword evidence="5" id="KW-0949">S-adenosyl-L-methionine</keyword>
<dbReference type="AlphaFoldDB" id="A0ABD7RW05"/>
<dbReference type="GO" id="GO:0043819">
    <property type="term" value="F:precorrin-6A synthase (deacetylating) activity"/>
    <property type="evidence" value="ECO:0007669"/>
    <property type="project" value="UniProtKB-EC"/>
</dbReference>
<proteinExistence type="predicted"/>
<accession>A0ABD7RW05</accession>
<sequence>MKTLLLVGIGAGDPDYITYQAIKALRRSDVIFLMDKGAAKHKLNALRREICARFLDGHSPRFAEGLQPEREREAADYRASVDELNRDKQAVFEQLIDEQMADGETAAFMVWGDPSLYDSSIRIIEAIAARRSDFVYDVIPGITSLQALTARHRIPLNSIGRAVEITTGRLLAEGWPQGADSVAVMLDAKDTYRRFVGHGLHIYWGAYVGTADEVLIAGPLDEVAERIASTRAEARERNGWIMDSYLLRKEGPAEEQLSDGC</sequence>
<evidence type="ECO:0000313" key="7">
    <source>
        <dbReference type="EMBL" id="TRO18737.1"/>
    </source>
</evidence>
<dbReference type="InterPro" id="IPR012797">
    <property type="entry name" value="CobF"/>
</dbReference>
<dbReference type="GO" id="GO:0032259">
    <property type="term" value="P:methylation"/>
    <property type="evidence" value="ECO:0007669"/>
    <property type="project" value="UniProtKB-KW"/>
</dbReference>
<dbReference type="NCBIfam" id="TIGR02434">
    <property type="entry name" value="CobF"/>
    <property type="match status" value="1"/>
</dbReference>
<reference evidence="7 8" key="1">
    <citation type="submission" date="2019-01" db="EMBL/GenBank/DDBJ databases">
        <title>Whole genome shotgun sequencing of Pseudomonas spp. isolated by its ability to degrade furfural.</title>
        <authorList>
            <person name="Donoso R."/>
            <person name="Farkas C."/>
            <person name="Villegas P."/>
            <person name="Gonzales-Toro F."/>
            <person name="Guajardo-Parra M."/>
            <person name="Araya-Nail M."/>
            <person name="Morgante V."/>
            <person name="Perez-Pantoja D."/>
        </authorList>
    </citation>
    <scope>NUCLEOTIDE SEQUENCE [LARGE SCALE GENOMIC DNA]</scope>
    <source>
        <strain evidence="7 8">VN231</strain>
    </source>
</reference>
<dbReference type="EMBL" id="SCFV01000004">
    <property type="protein sequence ID" value="TRO18737.1"/>
    <property type="molecule type" value="Genomic_DNA"/>
</dbReference>
<evidence type="ECO:0000256" key="2">
    <source>
        <dbReference type="ARBA" id="ARBA00022573"/>
    </source>
</evidence>
<feature type="domain" description="Tetrapyrrole methylase" evidence="6">
    <location>
        <begin position="3"/>
        <end position="223"/>
    </location>
</feature>
<dbReference type="InterPro" id="IPR000878">
    <property type="entry name" value="4pyrrol_Mease"/>
</dbReference>
<evidence type="ECO:0000256" key="4">
    <source>
        <dbReference type="ARBA" id="ARBA00022679"/>
    </source>
</evidence>
<dbReference type="Gene3D" id="3.30.950.10">
    <property type="entry name" value="Methyltransferase, Cobalt-precorrin-4 Transmethylase, Domain 2"/>
    <property type="match status" value="1"/>
</dbReference>
<dbReference type="CDD" id="cd11643">
    <property type="entry name" value="Precorrin-6A-synthase"/>
    <property type="match status" value="1"/>
</dbReference>
<keyword evidence="2" id="KW-0169">Cobalamin biosynthesis</keyword>
<dbReference type="InterPro" id="IPR014776">
    <property type="entry name" value="4pyrrole_Mease_sub2"/>
</dbReference>
<evidence type="ECO:0000256" key="1">
    <source>
        <dbReference type="ARBA" id="ARBA00004953"/>
    </source>
</evidence>
<dbReference type="PANTHER" id="PTHR43467:SF1">
    <property type="entry name" value="PRECORRIN-6A SYNTHASE [DEACETYLATING]"/>
    <property type="match status" value="1"/>
</dbReference>
<dbReference type="SUPFAM" id="SSF53790">
    <property type="entry name" value="Tetrapyrrole methylase"/>
    <property type="match status" value="1"/>
</dbReference>
<comment type="pathway">
    <text evidence="1">Cofactor biosynthesis; adenosylcobalamin biosynthesis.</text>
</comment>
<dbReference type="Pfam" id="PF00590">
    <property type="entry name" value="TP_methylase"/>
    <property type="match status" value="1"/>
</dbReference>
<dbReference type="InterPro" id="IPR014777">
    <property type="entry name" value="4pyrrole_Mease_sub1"/>
</dbReference>
<evidence type="ECO:0000259" key="6">
    <source>
        <dbReference type="Pfam" id="PF00590"/>
    </source>
</evidence>
<dbReference type="Gene3D" id="3.40.1010.10">
    <property type="entry name" value="Cobalt-precorrin-4 Transmethylase, Domain 1"/>
    <property type="match status" value="1"/>
</dbReference>
<protein>
    <submittedName>
        <fullName evidence="7">Precorrin-6A synthase (Deacetylating)</fullName>
        <ecNumber evidence="7">2.1.1.152</ecNumber>
    </submittedName>
</protein>
<dbReference type="PANTHER" id="PTHR43467">
    <property type="entry name" value="COBALT-PRECORRIN-2 C(20)-METHYLTRANSFERASE"/>
    <property type="match status" value="1"/>
</dbReference>
<dbReference type="GO" id="GO:0009236">
    <property type="term" value="P:cobalamin biosynthetic process"/>
    <property type="evidence" value="ECO:0007669"/>
    <property type="project" value="UniProtKB-KW"/>
</dbReference>
<evidence type="ECO:0000256" key="5">
    <source>
        <dbReference type="ARBA" id="ARBA00022691"/>
    </source>
</evidence>
<keyword evidence="3 7" id="KW-0489">Methyltransferase</keyword>